<evidence type="ECO:0000313" key="3">
    <source>
        <dbReference type="Proteomes" id="UP000037210"/>
    </source>
</evidence>
<proteinExistence type="predicted"/>
<evidence type="ECO:0000313" key="2">
    <source>
        <dbReference type="EMBL" id="KON31557.1"/>
    </source>
</evidence>
<keyword evidence="1" id="KW-0472">Membrane</keyword>
<accession>A0A0M0BSK2</accession>
<keyword evidence="1" id="KW-0812">Transmembrane</keyword>
<protein>
    <submittedName>
        <fullName evidence="2">Uncharacterized protein</fullName>
    </submittedName>
</protein>
<dbReference type="AlphaFoldDB" id="A0A0M0BSK2"/>
<name>A0A0M0BSK2_9ARCH</name>
<organism evidence="2 3">
    <name type="scientific">miscellaneous Crenarchaeota group-15 archaeon DG-45</name>
    <dbReference type="NCBI Taxonomy" id="1685127"/>
    <lineage>
        <taxon>Archaea</taxon>
        <taxon>Candidatus Bathyarchaeota</taxon>
        <taxon>MCG-15</taxon>
    </lineage>
</organism>
<dbReference type="Proteomes" id="UP000037210">
    <property type="component" value="Unassembled WGS sequence"/>
</dbReference>
<dbReference type="EMBL" id="LFWZ01000002">
    <property type="protein sequence ID" value="KON31557.1"/>
    <property type="molecule type" value="Genomic_DNA"/>
</dbReference>
<evidence type="ECO:0000256" key="1">
    <source>
        <dbReference type="SAM" id="Phobius"/>
    </source>
</evidence>
<sequence>MSAYPSSNNVFKKHRYAYIAVLMIPVLGIIVALVLITYLGHPKLNLILLVLSLVMAQYLGLVAYIWRRIAS</sequence>
<feature type="transmembrane region" description="Helical" evidence="1">
    <location>
        <begin position="46"/>
        <end position="66"/>
    </location>
</feature>
<keyword evidence="1" id="KW-1133">Transmembrane helix</keyword>
<reference evidence="2 3" key="1">
    <citation type="submission" date="2015-06" db="EMBL/GenBank/DDBJ databases">
        <title>New insights into the roles of widespread benthic archaea in carbon and nitrogen cycling.</title>
        <authorList>
            <person name="Lazar C.S."/>
            <person name="Baker B.J."/>
            <person name="Seitz K.W."/>
            <person name="Hyde A.S."/>
            <person name="Dick G.J."/>
            <person name="Hinrichs K.-U."/>
            <person name="Teske A.P."/>
        </authorList>
    </citation>
    <scope>NUCLEOTIDE SEQUENCE [LARGE SCALE GENOMIC DNA]</scope>
    <source>
        <strain evidence="2">DG-45</strain>
    </source>
</reference>
<feature type="transmembrane region" description="Helical" evidence="1">
    <location>
        <begin position="16"/>
        <end position="40"/>
    </location>
</feature>
<gene>
    <name evidence="2" type="ORF">AC482_00400</name>
</gene>
<comment type="caution">
    <text evidence="2">The sequence shown here is derived from an EMBL/GenBank/DDBJ whole genome shotgun (WGS) entry which is preliminary data.</text>
</comment>